<organism evidence="2">
    <name type="scientific">uncultured Solirubrobacteraceae bacterium</name>
    <dbReference type="NCBI Taxonomy" id="1162706"/>
    <lineage>
        <taxon>Bacteria</taxon>
        <taxon>Bacillati</taxon>
        <taxon>Actinomycetota</taxon>
        <taxon>Thermoleophilia</taxon>
        <taxon>Solirubrobacterales</taxon>
        <taxon>Solirubrobacteraceae</taxon>
        <taxon>environmental samples</taxon>
    </lineage>
</organism>
<reference evidence="2" key="1">
    <citation type="submission" date="2020-02" db="EMBL/GenBank/DDBJ databases">
        <authorList>
            <person name="Meier V. D."/>
        </authorList>
    </citation>
    <scope>NUCLEOTIDE SEQUENCE</scope>
    <source>
        <strain evidence="2">AVDCRST_MAG53</strain>
    </source>
</reference>
<evidence type="ECO:0000256" key="1">
    <source>
        <dbReference type="SAM" id="MobiDB-lite"/>
    </source>
</evidence>
<sequence>MSDLAIFTRHGERFVPTAHAVGPWDPGQLHGGAPAGLAPKPRRRGLSPDGHGDSLRRRNPLRRRSLPGLV</sequence>
<protein>
    <submittedName>
        <fullName evidence="2">Uncharacterized protein</fullName>
    </submittedName>
</protein>
<name>A0A6J4S3Q5_9ACTN</name>
<feature type="compositionally biased region" description="Basic residues" evidence="1">
    <location>
        <begin position="57"/>
        <end position="70"/>
    </location>
</feature>
<accession>A0A6J4S3Q5</accession>
<feature type="region of interest" description="Disordered" evidence="1">
    <location>
        <begin position="18"/>
        <end position="70"/>
    </location>
</feature>
<gene>
    <name evidence="2" type="ORF">AVDCRST_MAG53-969</name>
</gene>
<evidence type="ECO:0000313" key="2">
    <source>
        <dbReference type="EMBL" id="CAA9485539.1"/>
    </source>
</evidence>
<dbReference type="EMBL" id="CADCVR010000032">
    <property type="protein sequence ID" value="CAA9485539.1"/>
    <property type="molecule type" value="Genomic_DNA"/>
</dbReference>
<dbReference type="AlphaFoldDB" id="A0A6J4S3Q5"/>
<proteinExistence type="predicted"/>